<gene>
    <name evidence="1" type="ORF">B0W48_05470</name>
</gene>
<proteinExistence type="predicted"/>
<sequence>MGSINTALGTIAATKQGRYGFGLVQNTGWTLADKAPLSTIFDGSFGRGASTPLNGISNYNFGFGPVDEIKSLTGNVSGLMDSSWMKLGGDIFTVLGPLTSGAQAFDYQFNQENHNWSNSTNQADIVSNWGKFGVDSTFALASLTGVGTIPAAIYGVTDFTLQATGYSYTPKFHPTEMGVEKKSWTGLMYQFGDMIEANQRVNPNFKVREPGGF</sequence>
<reference evidence="1 2" key="1">
    <citation type="submission" date="2017-02" db="EMBL/GenBank/DDBJ databases">
        <title>Complete genome sequence of the cold-active Pseudoalteromonas aliena strain EH1 isolated from Arctic seawater.</title>
        <authorList>
            <person name="Kim E."/>
            <person name="Heo E."/>
            <person name="Kim H."/>
            <person name="Kim D."/>
        </authorList>
    </citation>
    <scope>NUCLEOTIDE SEQUENCE [LARGE SCALE GENOMIC DNA]</scope>
    <source>
        <strain evidence="1 2">EH1</strain>
    </source>
</reference>
<name>A0A1Q2GW12_9GAMM</name>
<dbReference type="EMBL" id="CP019628">
    <property type="protein sequence ID" value="AQP99303.1"/>
    <property type="molecule type" value="Genomic_DNA"/>
</dbReference>
<accession>A0A1Q2GW12</accession>
<dbReference type="KEGG" id="paln:B0W48_05470"/>
<organism evidence="1 2">
    <name type="scientific">Pseudoalteromonas aliena</name>
    <dbReference type="NCBI Taxonomy" id="247523"/>
    <lineage>
        <taxon>Bacteria</taxon>
        <taxon>Pseudomonadati</taxon>
        <taxon>Pseudomonadota</taxon>
        <taxon>Gammaproteobacteria</taxon>
        <taxon>Alteromonadales</taxon>
        <taxon>Pseudoalteromonadaceae</taxon>
        <taxon>Pseudoalteromonas</taxon>
    </lineage>
</organism>
<dbReference type="Proteomes" id="UP000188243">
    <property type="component" value="Chromosome"/>
</dbReference>
<evidence type="ECO:0000313" key="1">
    <source>
        <dbReference type="EMBL" id="AQP99303.1"/>
    </source>
</evidence>
<dbReference type="AlphaFoldDB" id="A0A1Q2GW12"/>
<evidence type="ECO:0000313" key="2">
    <source>
        <dbReference type="Proteomes" id="UP000188243"/>
    </source>
</evidence>
<protein>
    <submittedName>
        <fullName evidence="1">Uncharacterized protein</fullName>
    </submittedName>
</protein>